<accession>A0ABQ5JXP9</accession>
<dbReference type="SUPFAM" id="SSF47576">
    <property type="entry name" value="Calponin-homology domain, CH-domain"/>
    <property type="match status" value="1"/>
</dbReference>
<evidence type="ECO:0000313" key="3">
    <source>
        <dbReference type="EMBL" id="GKT16831.1"/>
    </source>
</evidence>
<keyword evidence="2" id="KW-0732">Signal</keyword>
<dbReference type="InterPro" id="IPR036872">
    <property type="entry name" value="CH_dom_sf"/>
</dbReference>
<evidence type="ECO:0000256" key="2">
    <source>
        <dbReference type="SAM" id="SignalP"/>
    </source>
</evidence>
<reference evidence="3" key="1">
    <citation type="submission" date="2022-03" db="EMBL/GenBank/DDBJ databases">
        <title>Draft genome sequence of Aduncisulcus paluster, a free-living microaerophilic Fornicata.</title>
        <authorList>
            <person name="Yuyama I."/>
            <person name="Kume K."/>
            <person name="Tamura T."/>
            <person name="Inagaki Y."/>
            <person name="Hashimoto T."/>
        </authorList>
    </citation>
    <scope>NUCLEOTIDE SEQUENCE</scope>
    <source>
        <strain evidence="3">NY0171</strain>
    </source>
</reference>
<feature type="coiled-coil region" evidence="1">
    <location>
        <begin position="333"/>
        <end position="423"/>
    </location>
</feature>
<dbReference type="Gene3D" id="1.10.287.1490">
    <property type="match status" value="1"/>
</dbReference>
<dbReference type="Proteomes" id="UP001057375">
    <property type="component" value="Unassembled WGS sequence"/>
</dbReference>
<evidence type="ECO:0000313" key="4">
    <source>
        <dbReference type="Proteomes" id="UP001057375"/>
    </source>
</evidence>
<organism evidence="3 4">
    <name type="scientific">Aduncisulcus paluster</name>
    <dbReference type="NCBI Taxonomy" id="2918883"/>
    <lineage>
        <taxon>Eukaryota</taxon>
        <taxon>Metamonada</taxon>
        <taxon>Carpediemonas-like organisms</taxon>
        <taxon>Aduncisulcus</taxon>
    </lineage>
</organism>
<protein>
    <submittedName>
        <fullName evidence="3">Uncharacterized protein</fullName>
    </submittedName>
</protein>
<evidence type="ECO:0000256" key="1">
    <source>
        <dbReference type="SAM" id="Coils"/>
    </source>
</evidence>
<comment type="caution">
    <text evidence="3">The sequence shown here is derived from an EMBL/GenBank/DDBJ whole genome shotgun (WGS) entry which is preliminary data.</text>
</comment>
<feature type="chain" id="PRO_5046460950" evidence="2">
    <location>
        <begin position="22"/>
        <end position="450"/>
    </location>
</feature>
<name>A0ABQ5JXP9_9EUKA</name>
<keyword evidence="1" id="KW-0175">Coiled coil</keyword>
<proteinExistence type="predicted"/>
<dbReference type="SUPFAM" id="SSF57997">
    <property type="entry name" value="Tropomyosin"/>
    <property type="match status" value="1"/>
</dbReference>
<dbReference type="EMBL" id="BQXS01011794">
    <property type="protein sequence ID" value="GKT16831.1"/>
    <property type="molecule type" value="Genomic_DNA"/>
</dbReference>
<feature type="signal peptide" evidence="2">
    <location>
        <begin position="1"/>
        <end position="21"/>
    </location>
</feature>
<gene>
    <name evidence="3" type="ORF">ADUPG1_010992</name>
</gene>
<sequence length="450" mass="51088">MIVTIIIILVVLGLLGVCSFGKNKEDVKFIHKFFGGKGKGKGHKKEGHGFAFGKDKGHKKGKGHKVLLITDIEKRIQQLKEREYIISSIKLYLWLKRFAFFHSIPFIESPNAYDGKTYDCYYPLANGKLLLAIISIVERDFHSKDISSSSISNRSFWRADLVKFINYCKDKYQKAPLVSPFKVFDPEDIVDRANLPRVVCSILSLAEEHWESIGGPMINEIDVETAEKSSSKYAGFVSYKFYIEYSSSEGAELTETASDYMDGHELDNMDDFLDQLPPPRSIDAIPEIGIVCKEEEGETTSKQCRNCILLESQLDHYKLLLSTYEKTVDEYEIDTLETKNAELSKELASLRIELATSESTNSILQDKITSLTAEVQKHSSTLSEKSDNVEDLRTRLADSESRVVRLKRDNDELKTTLEGAQFELGESQHRLAESQHNLELKDEEIKKIQG</sequence>
<keyword evidence="4" id="KW-1185">Reference proteome</keyword>
<dbReference type="Gene3D" id="1.10.418.10">
    <property type="entry name" value="Calponin-like domain"/>
    <property type="match status" value="1"/>
</dbReference>
<feature type="non-terminal residue" evidence="3">
    <location>
        <position position="450"/>
    </location>
</feature>